<accession>A0A9Q6LHX1</accession>
<comment type="subcellular location">
    <subcellularLocation>
        <location evidence="8">Cell inner membrane</location>
    </subcellularLocation>
    <subcellularLocation>
        <location evidence="1">Cell membrane</location>
        <topology evidence="1">Multi-pass membrane protein</topology>
    </subcellularLocation>
</comment>
<evidence type="ECO:0000256" key="3">
    <source>
        <dbReference type="ARBA" id="ARBA00022475"/>
    </source>
</evidence>
<evidence type="ECO:0000256" key="2">
    <source>
        <dbReference type="ARBA" id="ARBA00007776"/>
    </source>
</evidence>
<feature type="transmembrane region" description="Helical" evidence="9">
    <location>
        <begin position="139"/>
        <end position="158"/>
    </location>
</feature>
<dbReference type="EMBL" id="CP038908">
    <property type="protein sequence ID" value="QGO04997.1"/>
    <property type="molecule type" value="Genomic_DNA"/>
</dbReference>
<dbReference type="InterPro" id="IPR026034">
    <property type="entry name" value="MreD_proteobac"/>
</dbReference>
<dbReference type="InterPro" id="IPR007227">
    <property type="entry name" value="Cell_shape_determining_MreD"/>
</dbReference>
<organism evidence="10 11">
    <name type="scientific">Piscirickettsia salmonis</name>
    <dbReference type="NCBI Taxonomy" id="1238"/>
    <lineage>
        <taxon>Bacteria</taxon>
        <taxon>Pseudomonadati</taxon>
        <taxon>Pseudomonadota</taxon>
        <taxon>Gammaproteobacteria</taxon>
        <taxon>Thiotrichales</taxon>
        <taxon>Piscirickettsiaceae</taxon>
        <taxon>Piscirickettsia</taxon>
    </lineage>
</organism>
<evidence type="ECO:0000256" key="8">
    <source>
        <dbReference type="PIRNR" id="PIRNR018472"/>
    </source>
</evidence>
<evidence type="ECO:0000256" key="9">
    <source>
        <dbReference type="SAM" id="Phobius"/>
    </source>
</evidence>
<evidence type="ECO:0000256" key="5">
    <source>
        <dbReference type="ARBA" id="ARBA00022960"/>
    </source>
</evidence>
<feature type="transmembrane region" description="Helical" evidence="9">
    <location>
        <begin position="57"/>
        <end position="90"/>
    </location>
</feature>
<evidence type="ECO:0000256" key="1">
    <source>
        <dbReference type="ARBA" id="ARBA00004651"/>
    </source>
</evidence>
<dbReference type="NCBIfam" id="TIGR03426">
    <property type="entry name" value="shape_MreD"/>
    <property type="match status" value="1"/>
</dbReference>
<comment type="similarity">
    <text evidence="2 8">Belongs to the MreD family.</text>
</comment>
<keyword evidence="6 9" id="KW-1133">Transmembrane helix</keyword>
<name>A0A9Q6LHX1_PISSA</name>
<dbReference type="GeneID" id="66741964"/>
<feature type="transmembrane region" description="Helical" evidence="9">
    <location>
        <begin position="102"/>
        <end position="127"/>
    </location>
</feature>
<sequence length="168" mass="19376">MHRTERYLSQCLIAFATILLALLLEMLVVSGGLVYFWPQWLLLVVCYWTVRAPDMLPLGGVLLLGLALDVIHTNVLGIHAVILLALVYLVRKFHKRFRLFPVLQQAFFIMLITLVYQVALLGFEYWLHAEKSSALFNPWYQMTIVSSFVSWPLLQFLLNSLSGRREHG</sequence>
<keyword evidence="8" id="KW-0997">Cell inner membrane</keyword>
<dbReference type="PIRSF" id="PIRSF018472">
    <property type="entry name" value="MreD_proteobac"/>
    <property type="match status" value="1"/>
</dbReference>
<keyword evidence="7 8" id="KW-0472">Membrane</keyword>
<dbReference type="Proteomes" id="UP000422232">
    <property type="component" value="Chromosome"/>
</dbReference>
<comment type="function">
    <text evidence="8">Involved in formation of the rod shape of the cell. May also contribute to regulation of formation of penicillin-binding proteins.</text>
</comment>
<dbReference type="RefSeq" id="WP_230383371.1">
    <property type="nucleotide sequence ID" value="NZ_CP013778.1"/>
</dbReference>
<gene>
    <name evidence="10" type="primary">mreD</name>
    <name evidence="10" type="ORF">Psal009_00877</name>
</gene>
<evidence type="ECO:0000256" key="7">
    <source>
        <dbReference type="ARBA" id="ARBA00023136"/>
    </source>
</evidence>
<feature type="transmembrane region" description="Helical" evidence="9">
    <location>
        <begin position="12"/>
        <end position="37"/>
    </location>
</feature>
<dbReference type="PANTHER" id="PTHR37484">
    <property type="entry name" value="ROD SHAPE-DETERMINING PROTEIN MRED"/>
    <property type="match status" value="1"/>
</dbReference>
<dbReference type="PANTHER" id="PTHR37484:SF1">
    <property type="entry name" value="ROD SHAPE-DETERMINING PROTEIN MRED"/>
    <property type="match status" value="1"/>
</dbReference>
<dbReference type="AlphaFoldDB" id="A0A9Q6LHX1"/>
<proteinExistence type="inferred from homology"/>
<dbReference type="GO" id="GO:0005886">
    <property type="term" value="C:plasma membrane"/>
    <property type="evidence" value="ECO:0007669"/>
    <property type="project" value="UniProtKB-SubCell"/>
</dbReference>
<evidence type="ECO:0000256" key="4">
    <source>
        <dbReference type="ARBA" id="ARBA00022692"/>
    </source>
</evidence>
<evidence type="ECO:0000256" key="6">
    <source>
        <dbReference type="ARBA" id="ARBA00022989"/>
    </source>
</evidence>
<keyword evidence="11" id="KW-1185">Reference proteome</keyword>
<evidence type="ECO:0000313" key="10">
    <source>
        <dbReference type="EMBL" id="QGO04997.1"/>
    </source>
</evidence>
<keyword evidence="4 9" id="KW-0812">Transmembrane</keyword>
<reference evidence="10 11" key="1">
    <citation type="submission" date="2019-04" db="EMBL/GenBank/DDBJ databases">
        <title>Complete genome sequencing of Piscirickettsia salmonis strain Psal-009.</title>
        <authorList>
            <person name="Schober I."/>
            <person name="Bunk B."/>
            <person name="Sproer C."/>
            <person name="Carril G.P."/>
            <person name="Riedel T."/>
            <person name="Flores-Herrera P.A."/>
            <person name="Nourdin-Galindo G."/>
            <person name="Marshall S.H."/>
            <person name="Overmann J."/>
        </authorList>
    </citation>
    <scope>NUCLEOTIDE SEQUENCE [LARGE SCALE GENOMIC DNA]</scope>
    <source>
        <strain evidence="10 11">Psal-009</strain>
    </source>
</reference>
<keyword evidence="5 8" id="KW-0133">Cell shape</keyword>
<dbReference type="Pfam" id="PF04093">
    <property type="entry name" value="MreD"/>
    <property type="match status" value="1"/>
</dbReference>
<keyword evidence="3 8" id="KW-1003">Cell membrane</keyword>
<evidence type="ECO:0000313" key="11">
    <source>
        <dbReference type="Proteomes" id="UP000422232"/>
    </source>
</evidence>
<protein>
    <recommendedName>
        <fullName evidence="8">Rod shape-determining protein MreD</fullName>
    </recommendedName>
</protein>
<dbReference type="GO" id="GO:0008360">
    <property type="term" value="P:regulation of cell shape"/>
    <property type="evidence" value="ECO:0007669"/>
    <property type="project" value="UniProtKB-UniRule"/>
</dbReference>